<name>A0A6A6WJJ3_9PEZI</name>
<reference evidence="7" key="1">
    <citation type="journal article" date="2020" name="Stud. Mycol.">
        <title>101 Dothideomycetes genomes: a test case for predicting lifestyles and emergence of pathogens.</title>
        <authorList>
            <person name="Haridas S."/>
            <person name="Albert R."/>
            <person name="Binder M."/>
            <person name="Bloem J."/>
            <person name="Labutti K."/>
            <person name="Salamov A."/>
            <person name="Andreopoulos B."/>
            <person name="Baker S."/>
            <person name="Barry K."/>
            <person name="Bills G."/>
            <person name="Bluhm B."/>
            <person name="Cannon C."/>
            <person name="Castanera R."/>
            <person name="Culley D."/>
            <person name="Daum C."/>
            <person name="Ezra D."/>
            <person name="Gonzalez J."/>
            <person name="Henrissat B."/>
            <person name="Kuo A."/>
            <person name="Liang C."/>
            <person name="Lipzen A."/>
            <person name="Lutzoni F."/>
            <person name="Magnuson J."/>
            <person name="Mondo S."/>
            <person name="Nolan M."/>
            <person name="Ohm R."/>
            <person name="Pangilinan J."/>
            <person name="Park H.-J."/>
            <person name="Ramirez L."/>
            <person name="Alfaro M."/>
            <person name="Sun H."/>
            <person name="Tritt A."/>
            <person name="Yoshinaga Y."/>
            <person name="Zwiers L.-H."/>
            <person name="Turgeon B."/>
            <person name="Goodwin S."/>
            <person name="Spatafora J."/>
            <person name="Crous P."/>
            <person name="Grigoriev I."/>
        </authorList>
    </citation>
    <scope>NUCLEOTIDE SEQUENCE</scope>
    <source>
        <strain evidence="7">CBS 121739</strain>
    </source>
</reference>
<evidence type="ECO:0000256" key="2">
    <source>
        <dbReference type="ARBA" id="ARBA00022980"/>
    </source>
</evidence>
<dbReference type="Pfam" id="PF00181">
    <property type="entry name" value="Ribosomal_L2_N"/>
    <property type="match status" value="1"/>
</dbReference>
<dbReference type="GO" id="GO:0003723">
    <property type="term" value="F:RNA binding"/>
    <property type="evidence" value="ECO:0007669"/>
    <property type="project" value="InterPro"/>
</dbReference>
<evidence type="ECO:0000259" key="5">
    <source>
        <dbReference type="SMART" id="SM01382"/>
    </source>
</evidence>
<feature type="region of interest" description="Disordered" evidence="4">
    <location>
        <begin position="25"/>
        <end position="56"/>
    </location>
</feature>
<dbReference type="OrthoDB" id="268576at2759"/>
<dbReference type="GeneID" id="54488989"/>
<dbReference type="PANTHER" id="PTHR13691:SF5">
    <property type="entry name" value="LARGE RIBOSOMAL SUBUNIT PROTEIN UL2M"/>
    <property type="match status" value="1"/>
</dbReference>
<comment type="similarity">
    <text evidence="1">Belongs to the universal ribosomal protein uL2 family.</text>
</comment>
<dbReference type="Gene3D" id="4.10.950.10">
    <property type="entry name" value="Ribosomal protein L2, domain 3"/>
    <property type="match status" value="1"/>
</dbReference>
<feature type="domain" description="Large ribosomal subunit protein uL2 RNA-binding" evidence="6">
    <location>
        <begin position="107"/>
        <end position="183"/>
    </location>
</feature>
<evidence type="ECO:0000313" key="7">
    <source>
        <dbReference type="EMBL" id="KAF2761977.1"/>
    </source>
</evidence>
<dbReference type="FunFam" id="4.10.950.10:FF:000001">
    <property type="entry name" value="50S ribosomal protein L2"/>
    <property type="match status" value="1"/>
</dbReference>
<dbReference type="InterPro" id="IPR002171">
    <property type="entry name" value="Ribosomal_uL2"/>
</dbReference>
<protein>
    <submittedName>
        <fullName evidence="7">Ribosomal protein L2</fullName>
    </submittedName>
</protein>
<dbReference type="Gene3D" id="2.30.30.30">
    <property type="match status" value="1"/>
</dbReference>
<organism evidence="7 8">
    <name type="scientific">Pseudovirgaria hyperparasitica</name>
    <dbReference type="NCBI Taxonomy" id="470096"/>
    <lineage>
        <taxon>Eukaryota</taxon>
        <taxon>Fungi</taxon>
        <taxon>Dikarya</taxon>
        <taxon>Ascomycota</taxon>
        <taxon>Pezizomycotina</taxon>
        <taxon>Dothideomycetes</taxon>
        <taxon>Dothideomycetes incertae sedis</taxon>
        <taxon>Acrospermales</taxon>
        <taxon>Acrospermaceae</taxon>
        <taxon>Pseudovirgaria</taxon>
    </lineage>
</organism>
<feature type="domain" description="Large ribosomal subunit protein uL2 C-terminal" evidence="5">
    <location>
        <begin position="210"/>
        <end position="348"/>
    </location>
</feature>
<gene>
    <name evidence="7" type="ORF">EJ05DRAFT_507579</name>
</gene>
<dbReference type="InterPro" id="IPR014726">
    <property type="entry name" value="Ribosomal_uL2_dom3"/>
</dbReference>
<keyword evidence="8" id="KW-1185">Reference proteome</keyword>
<dbReference type="GO" id="GO:0016740">
    <property type="term" value="F:transferase activity"/>
    <property type="evidence" value="ECO:0007669"/>
    <property type="project" value="InterPro"/>
</dbReference>
<dbReference type="InterPro" id="IPR022669">
    <property type="entry name" value="Ribosomal_uL2_C"/>
</dbReference>
<keyword evidence="3" id="KW-0687">Ribonucleoprotein</keyword>
<evidence type="ECO:0000259" key="6">
    <source>
        <dbReference type="SMART" id="SM01383"/>
    </source>
</evidence>
<feature type="region of interest" description="Disordered" evidence="4">
    <location>
        <begin position="321"/>
        <end position="384"/>
    </location>
</feature>
<dbReference type="SMART" id="SM01382">
    <property type="entry name" value="Ribosomal_L2_C"/>
    <property type="match status" value="1"/>
</dbReference>
<dbReference type="Gene3D" id="2.40.50.140">
    <property type="entry name" value="Nucleic acid-binding proteins"/>
    <property type="match status" value="1"/>
</dbReference>
<evidence type="ECO:0000313" key="8">
    <source>
        <dbReference type="Proteomes" id="UP000799437"/>
    </source>
</evidence>
<dbReference type="Pfam" id="PF03947">
    <property type="entry name" value="Ribosomal_L2_C"/>
    <property type="match status" value="1"/>
</dbReference>
<dbReference type="InterPro" id="IPR008991">
    <property type="entry name" value="Translation_prot_SH3-like_sf"/>
</dbReference>
<dbReference type="InterPro" id="IPR022666">
    <property type="entry name" value="Ribosomal_uL2_RNA-bd_dom"/>
</dbReference>
<dbReference type="PANTHER" id="PTHR13691">
    <property type="entry name" value="RIBOSOMAL PROTEIN L2"/>
    <property type="match status" value="1"/>
</dbReference>
<dbReference type="InterPro" id="IPR012340">
    <property type="entry name" value="NA-bd_OB-fold"/>
</dbReference>
<dbReference type="SUPFAM" id="SSF50104">
    <property type="entry name" value="Translation proteins SH3-like domain"/>
    <property type="match status" value="1"/>
</dbReference>
<evidence type="ECO:0000256" key="1">
    <source>
        <dbReference type="ARBA" id="ARBA00005636"/>
    </source>
</evidence>
<dbReference type="NCBIfam" id="TIGR01171">
    <property type="entry name" value="rplB_bact"/>
    <property type="match status" value="1"/>
</dbReference>
<dbReference type="EMBL" id="ML996566">
    <property type="protein sequence ID" value="KAF2761977.1"/>
    <property type="molecule type" value="Genomic_DNA"/>
</dbReference>
<dbReference type="InterPro" id="IPR014722">
    <property type="entry name" value="Rib_uL2_dom2"/>
</dbReference>
<dbReference type="RefSeq" id="XP_033604428.1">
    <property type="nucleotide sequence ID" value="XM_033747935.1"/>
</dbReference>
<dbReference type="SUPFAM" id="SSF50249">
    <property type="entry name" value="Nucleic acid-binding proteins"/>
    <property type="match status" value="1"/>
</dbReference>
<feature type="compositionally biased region" description="Polar residues" evidence="4">
    <location>
        <begin position="25"/>
        <end position="41"/>
    </location>
</feature>
<dbReference type="Proteomes" id="UP000799437">
    <property type="component" value="Unassembled WGS sequence"/>
</dbReference>
<dbReference type="GO" id="GO:0005762">
    <property type="term" value="C:mitochondrial large ribosomal subunit"/>
    <property type="evidence" value="ECO:0007669"/>
    <property type="project" value="TreeGrafter"/>
</dbReference>
<feature type="compositionally biased region" description="Basic residues" evidence="4">
    <location>
        <begin position="374"/>
        <end position="384"/>
    </location>
</feature>
<dbReference type="AlphaFoldDB" id="A0A6A6WJJ3"/>
<sequence>MLQPRIPLWRCFQQSTNSRSFLRTYATSQKTKPRSSQSDITSTDEDGSPKKKYSQRVRLIRSDEKSIWLRGITNSTRNYKRQIFTHLWKGGPYKPLTYPKKGMAKGGRNNQGRVCVRHRGGGHKRRIRILDFHRKEPGRQIVERIEYDPNRTAHIALLKNEKTKKRTYIVAADGMMAGDTVESFMSGIPARIVDEMGGTIDPGILASKTIFTGNCLPIFRIPPGTQVYNVGSKIGGKAVFCRTAGSFATVTQKNVENESKLNPQYQSCEVQLASGEIRKVSPYACATIGRVSNHEHHKNTLGKAGRSRWKNIRPTVRGMAMNAADHPHGGGRGKSKGKRIPQSPWGQQAKSGFKTRRKRNRHTFLVKDRERNMGKRRAPKGTQS</sequence>
<evidence type="ECO:0000256" key="4">
    <source>
        <dbReference type="SAM" id="MobiDB-lite"/>
    </source>
</evidence>
<dbReference type="InterPro" id="IPR005880">
    <property type="entry name" value="Ribosomal_uL2_bac/org-type"/>
</dbReference>
<dbReference type="SMART" id="SM01383">
    <property type="entry name" value="Ribosomal_L2"/>
    <property type="match status" value="1"/>
</dbReference>
<keyword evidence="2 7" id="KW-0689">Ribosomal protein</keyword>
<feature type="compositionally biased region" description="Basic residues" evidence="4">
    <location>
        <begin position="353"/>
        <end position="364"/>
    </location>
</feature>
<dbReference type="GO" id="GO:0032543">
    <property type="term" value="P:mitochondrial translation"/>
    <property type="evidence" value="ECO:0007669"/>
    <property type="project" value="TreeGrafter"/>
</dbReference>
<accession>A0A6A6WJJ3</accession>
<proteinExistence type="inferred from homology"/>
<evidence type="ECO:0000256" key="3">
    <source>
        <dbReference type="ARBA" id="ARBA00023274"/>
    </source>
</evidence>
<feature type="compositionally biased region" description="Basic residues" evidence="4">
    <location>
        <begin position="329"/>
        <end position="339"/>
    </location>
</feature>
<dbReference type="GO" id="GO:0003735">
    <property type="term" value="F:structural constituent of ribosome"/>
    <property type="evidence" value="ECO:0007669"/>
    <property type="project" value="InterPro"/>
</dbReference>